<reference evidence="3" key="1">
    <citation type="submission" date="2016-03" db="EMBL/GenBank/DDBJ databases">
        <title>Mechanisms controlling the formation of the plant cell surface in tip-growing cells are functionally conserved among land plants.</title>
        <authorList>
            <person name="Honkanen S."/>
            <person name="Jones V.A."/>
            <person name="Morieri G."/>
            <person name="Champion C."/>
            <person name="Hetherington A.J."/>
            <person name="Kelly S."/>
            <person name="Saint-Marcoux D."/>
            <person name="Proust H."/>
            <person name="Prescott H."/>
            <person name="Dolan L."/>
        </authorList>
    </citation>
    <scope>NUCLEOTIDE SEQUENCE [LARGE SCALE GENOMIC DNA]</scope>
    <source>
        <tissue evidence="3">Whole gametophyte</tissue>
    </source>
</reference>
<evidence type="ECO:0000313" key="4">
    <source>
        <dbReference type="Proteomes" id="UP000077202"/>
    </source>
</evidence>
<feature type="region of interest" description="Disordered" evidence="1">
    <location>
        <begin position="1"/>
        <end position="30"/>
    </location>
</feature>
<accession>A0A176VMQ1</accession>
<dbReference type="EMBL" id="LVLJ01003327">
    <property type="protein sequence ID" value="OAE21887.1"/>
    <property type="molecule type" value="Genomic_DNA"/>
</dbReference>
<evidence type="ECO:0000256" key="1">
    <source>
        <dbReference type="SAM" id="MobiDB-lite"/>
    </source>
</evidence>
<sequence length="127" mass="14392">MWSEVPKEQLTVDAGPEPPATDDEAFNGHDASKWCDADQEELDRLKECGTYVLVDRPQGARVLQSRFVRTLKKDSQGRIVRYKSRLVVKGFMQRPGVDFSEVFAPTSRQANTRMLLALAAAKDWEVH</sequence>
<gene>
    <name evidence="3" type="ORF">AXG93_1998s1270</name>
</gene>
<evidence type="ECO:0000313" key="3">
    <source>
        <dbReference type="EMBL" id="OAE21887.1"/>
    </source>
</evidence>
<dbReference type="InterPro" id="IPR013103">
    <property type="entry name" value="RVT_2"/>
</dbReference>
<dbReference type="Pfam" id="PF07727">
    <property type="entry name" value="RVT_2"/>
    <property type="match status" value="1"/>
</dbReference>
<comment type="caution">
    <text evidence="3">The sequence shown here is derived from an EMBL/GenBank/DDBJ whole genome shotgun (WGS) entry which is preliminary data.</text>
</comment>
<dbReference type="Proteomes" id="UP000077202">
    <property type="component" value="Unassembled WGS sequence"/>
</dbReference>
<keyword evidence="4" id="KW-1185">Reference proteome</keyword>
<dbReference type="AlphaFoldDB" id="A0A176VMQ1"/>
<name>A0A176VMQ1_MARPO</name>
<feature type="domain" description="Reverse transcriptase Ty1/copia-type" evidence="2">
    <location>
        <begin position="50"/>
        <end position="127"/>
    </location>
</feature>
<evidence type="ECO:0000259" key="2">
    <source>
        <dbReference type="Pfam" id="PF07727"/>
    </source>
</evidence>
<organism evidence="3 4">
    <name type="scientific">Marchantia polymorpha subsp. ruderalis</name>
    <dbReference type="NCBI Taxonomy" id="1480154"/>
    <lineage>
        <taxon>Eukaryota</taxon>
        <taxon>Viridiplantae</taxon>
        <taxon>Streptophyta</taxon>
        <taxon>Embryophyta</taxon>
        <taxon>Marchantiophyta</taxon>
        <taxon>Marchantiopsida</taxon>
        <taxon>Marchantiidae</taxon>
        <taxon>Marchantiales</taxon>
        <taxon>Marchantiaceae</taxon>
        <taxon>Marchantia</taxon>
    </lineage>
</organism>
<protein>
    <recommendedName>
        <fullName evidence="2">Reverse transcriptase Ty1/copia-type domain-containing protein</fullName>
    </recommendedName>
</protein>
<proteinExistence type="predicted"/>